<protein>
    <submittedName>
        <fullName evidence="1">Type I-C CRISPR-associated protein Cas7/Csd2</fullName>
    </submittedName>
</protein>
<evidence type="ECO:0000313" key="2">
    <source>
        <dbReference type="Proteomes" id="UP000264702"/>
    </source>
</evidence>
<reference evidence="1 2" key="1">
    <citation type="submission" date="2018-08" db="EMBL/GenBank/DDBJ databases">
        <title>Acidipila sp. 4G-K13, an acidobacterium isolated from forest soil.</title>
        <authorList>
            <person name="Gao Z.-H."/>
            <person name="Qiu L.-H."/>
        </authorList>
    </citation>
    <scope>NUCLEOTIDE SEQUENCE [LARGE SCALE GENOMIC DNA]</scope>
    <source>
        <strain evidence="1 2">4G-K13</strain>
    </source>
</reference>
<name>A0A372IKH8_9BACT</name>
<dbReference type="InterPro" id="IPR013418">
    <property type="entry name" value="CRISPR-assoc_prot_Cas7/Csd2"/>
</dbReference>
<evidence type="ECO:0000313" key="1">
    <source>
        <dbReference type="EMBL" id="RFU15083.1"/>
    </source>
</evidence>
<organism evidence="1 2">
    <name type="scientific">Paracidobacterium acidisoli</name>
    <dbReference type="NCBI Taxonomy" id="2303751"/>
    <lineage>
        <taxon>Bacteria</taxon>
        <taxon>Pseudomonadati</taxon>
        <taxon>Acidobacteriota</taxon>
        <taxon>Terriglobia</taxon>
        <taxon>Terriglobales</taxon>
        <taxon>Acidobacteriaceae</taxon>
        <taxon>Paracidobacterium</taxon>
    </lineage>
</organism>
<dbReference type="Proteomes" id="UP000264702">
    <property type="component" value="Unassembled WGS sequence"/>
</dbReference>
<dbReference type="AlphaFoldDB" id="A0A372IKH8"/>
<dbReference type="EMBL" id="QVQT01000007">
    <property type="protein sequence ID" value="RFU15083.1"/>
    <property type="molecule type" value="Genomic_DNA"/>
</dbReference>
<dbReference type="NCBIfam" id="TIGR02589">
    <property type="entry name" value="cas_Csd2"/>
    <property type="match status" value="1"/>
</dbReference>
<dbReference type="Pfam" id="PF05107">
    <property type="entry name" value="Cas_Cas7"/>
    <property type="match status" value="1"/>
</dbReference>
<keyword evidence="2" id="KW-1185">Reference proteome</keyword>
<dbReference type="InterPro" id="IPR006482">
    <property type="entry name" value="Cas7_Csh2/Csh2"/>
</dbReference>
<accession>A0A372IKH8</accession>
<dbReference type="GO" id="GO:0043571">
    <property type="term" value="P:maintenance of CRISPR repeat elements"/>
    <property type="evidence" value="ECO:0007669"/>
    <property type="project" value="InterPro"/>
</dbReference>
<proteinExistence type="predicted"/>
<sequence length="324" mass="35327">MSRPDFSASEPLDKRYEIVLLFDVQNGNPNGDPDADNAPRVDPETGIGLVTDVCIKRKIRNYVGLTREFAPPHNIFVKERGILANVQRDAHKALGIEPDGKSIDKARTYMCQNYYDVRTFGAVMTTGKAESEADAAANAGKKAKGATKLWNCGQVRGPVQFGFASSIDPVMSIAHTITRVALTNATDAGQQAVTGEDGEDKAGSGQIGRKHGIPYGLYRMHGFVSPFLATDTGFTKHDLGVLLEALEHLFDHDRSASRGEMSVRGLFLFEHDSKLGNAPAHKVLETVKIGSVRAPRHFSEYESHLHAPDDGTQPIPGVTAWRYL</sequence>
<gene>
    <name evidence="1" type="primary">cas7c</name>
    <name evidence="1" type="ORF">D0Y96_18245</name>
</gene>
<dbReference type="OrthoDB" id="9776792at2"/>
<dbReference type="RefSeq" id="WP_117302854.1">
    <property type="nucleotide sequence ID" value="NZ_QVQT02000007.1"/>
</dbReference>
<comment type="caution">
    <text evidence="1">The sequence shown here is derived from an EMBL/GenBank/DDBJ whole genome shotgun (WGS) entry which is preliminary data.</text>
</comment>